<gene>
    <name evidence="10" type="ORF">MNBD_BACTEROID01-2321</name>
</gene>
<dbReference type="AlphaFoldDB" id="A0A3B0TIJ6"/>
<organism evidence="10">
    <name type="scientific">hydrothermal vent metagenome</name>
    <dbReference type="NCBI Taxonomy" id="652676"/>
    <lineage>
        <taxon>unclassified sequences</taxon>
        <taxon>metagenomes</taxon>
        <taxon>ecological metagenomes</taxon>
    </lineage>
</organism>
<feature type="transmembrane region" description="Helical" evidence="9">
    <location>
        <begin position="150"/>
        <end position="171"/>
    </location>
</feature>
<dbReference type="HAMAP" id="MF_01937">
    <property type="entry name" value="MenA_1"/>
    <property type="match status" value="1"/>
</dbReference>
<evidence type="ECO:0000256" key="8">
    <source>
        <dbReference type="ARBA" id="ARBA00023136"/>
    </source>
</evidence>
<dbReference type="PIRSF" id="PIRSF005355">
    <property type="entry name" value="UBIAD1"/>
    <property type="match status" value="1"/>
</dbReference>
<dbReference type="GO" id="GO:0046428">
    <property type="term" value="F:1,4-dihydroxy-2-naphthoate polyprenyltransferase activity"/>
    <property type="evidence" value="ECO:0007669"/>
    <property type="project" value="UniProtKB-EC"/>
</dbReference>
<feature type="transmembrane region" description="Helical" evidence="9">
    <location>
        <begin position="119"/>
        <end position="138"/>
    </location>
</feature>
<keyword evidence="7 9" id="KW-1133">Transmembrane helix</keyword>
<feature type="transmembrane region" description="Helical" evidence="9">
    <location>
        <begin position="251"/>
        <end position="268"/>
    </location>
</feature>
<feature type="transmembrane region" description="Helical" evidence="9">
    <location>
        <begin position="224"/>
        <end position="245"/>
    </location>
</feature>
<comment type="pathway">
    <text evidence="2">Quinol/quinone metabolism; menaquinone biosynthesis.</text>
</comment>
<proteinExistence type="inferred from homology"/>
<dbReference type="GO" id="GO:0005886">
    <property type="term" value="C:plasma membrane"/>
    <property type="evidence" value="ECO:0007669"/>
    <property type="project" value="TreeGrafter"/>
</dbReference>
<dbReference type="InterPro" id="IPR004657">
    <property type="entry name" value="MenA"/>
</dbReference>
<sequence length="300" mass="33391">MNKTFTWIQAFRLRTLPLAVSSTLVGSFLAIPAGGFKWQVFVLSVFTTVFLQILSNLANDYGDSKNGVDNENRVGPERTVQSGKISLTGMKRMMLVFAALSLISGILLIYYGLARLPFLYPLLFFVLGLLAIGAAIKYTVGEKPYGYSGLGDLFVFIFFGVVGVCGTYYLHTNEFNFWVLLPASAIGFLSSGVLNLNNMRDIENDAGSGKKTLVVRMGFNAARWYHLSLILLALLSALIYSFIFWESVYQLMYLLTLPFLFLNVKSVFQNKIHAELNPELKRLALITFAFSLSFGLGLIL</sequence>
<accession>A0A3B0TIJ6</accession>
<dbReference type="Gene3D" id="1.10.357.140">
    <property type="entry name" value="UbiA prenyltransferase"/>
    <property type="match status" value="1"/>
</dbReference>
<dbReference type="CDD" id="cd13962">
    <property type="entry name" value="PT_UbiA_UBIAD1"/>
    <property type="match status" value="1"/>
</dbReference>
<evidence type="ECO:0000313" key="10">
    <source>
        <dbReference type="EMBL" id="VAW17758.1"/>
    </source>
</evidence>
<evidence type="ECO:0000256" key="5">
    <source>
        <dbReference type="ARBA" id="ARBA00022679"/>
    </source>
</evidence>
<dbReference type="EMBL" id="UOEP01000078">
    <property type="protein sequence ID" value="VAW17758.1"/>
    <property type="molecule type" value="Genomic_DNA"/>
</dbReference>
<reference evidence="10" key="1">
    <citation type="submission" date="2018-06" db="EMBL/GenBank/DDBJ databases">
        <authorList>
            <person name="Zhirakovskaya E."/>
        </authorList>
    </citation>
    <scope>NUCLEOTIDE SEQUENCE</scope>
</reference>
<name>A0A3B0TIJ6_9ZZZZ</name>
<dbReference type="UniPathway" id="UPA00079"/>
<evidence type="ECO:0000256" key="1">
    <source>
        <dbReference type="ARBA" id="ARBA00004141"/>
    </source>
</evidence>
<keyword evidence="3" id="KW-0474">Menaquinone biosynthesis</keyword>
<dbReference type="GO" id="GO:0009234">
    <property type="term" value="P:menaquinone biosynthetic process"/>
    <property type="evidence" value="ECO:0007669"/>
    <property type="project" value="UniProtKB-UniPathway"/>
</dbReference>
<feature type="transmembrane region" description="Helical" evidence="9">
    <location>
        <begin position="94"/>
        <end position="113"/>
    </location>
</feature>
<dbReference type="PANTHER" id="PTHR13929:SF0">
    <property type="entry name" value="UBIA PRENYLTRANSFERASE DOMAIN-CONTAINING PROTEIN 1"/>
    <property type="match status" value="1"/>
</dbReference>
<dbReference type="InterPro" id="IPR044878">
    <property type="entry name" value="UbiA_sf"/>
</dbReference>
<dbReference type="Pfam" id="PF01040">
    <property type="entry name" value="UbiA"/>
    <property type="match status" value="1"/>
</dbReference>
<evidence type="ECO:0000256" key="2">
    <source>
        <dbReference type="ARBA" id="ARBA00004863"/>
    </source>
</evidence>
<dbReference type="EC" id="2.5.1.74" evidence="10"/>
<dbReference type="InterPro" id="IPR026046">
    <property type="entry name" value="UBIAD1"/>
</dbReference>
<evidence type="ECO:0000256" key="9">
    <source>
        <dbReference type="SAM" id="Phobius"/>
    </source>
</evidence>
<keyword evidence="5 10" id="KW-0808">Transferase</keyword>
<keyword evidence="6 9" id="KW-0812">Transmembrane</keyword>
<evidence type="ECO:0000256" key="3">
    <source>
        <dbReference type="ARBA" id="ARBA00022428"/>
    </source>
</evidence>
<dbReference type="GO" id="GO:0042371">
    <property type="term" value="P:vitamin K biosynthetic process"/>
    <property type="evidence" value="ECO:0007669"/>
    <property type="project" value="TreeGrafter"/>
</dbReference>
<comment type="subcellular location">
    <subcellularLocation>
        <location evidence="1">Membrane</location>
        <topology evidence="1">Multi-pass membrane protein</topology>
    </subcellularLocation>
</comment>
<dbReference type="NCBIfam" id="NF004750">
    <property type="entry name" value="PRK06080.1-2"/>
    <property type="match status" value="1"/>
</dbReference>
<keyword evidence="8 9" id="KW-0472">Membrane</keyword>
<dbReference type="PANTHER" id="PTHR13929">
    <property type="entry name" value="1,4-DIHYDROXY-2-NAPHTHOATE OCTAPRENYLTRANSFERASE"/>
    <property type="match status" value="1"/>
</dbReference>
<feature type="transmembrane region" description="Helical" evidence="9">
    <location>
        <begin position="280"/>
        <end position="299"/>
    </location>
</feature>
<feature type="transmembrane region" description="Helical" evidence="9">
    <location>
        <begin position="40"/>
        <end position="58"/>
    </location>
</feature>
<protein>
    <submittedName>
        <fullName evidence="10">1,4-dihydroxy-2-naphthoate polyprenyltransferase</fullName>
        <ecNumber evidence="10">2.5.1.74</ecNumber>
    </submittedName>
</protein>
<dbReference type="NCBIfam" id="TIGR00751">
    <property type="entry name" value="menA"/>
    <property type="match status" value="1"/>
</dbReference>
<dbReference type="InterPro" id="IPR000537">
    <property type="entry name" value="UbiA_prenyltransferase"/>
</dbReference>
<keyword evidence="4" id="KW-1003">Cell membrane</keyword>
<evidence type="ECO:0000256" key="4">
    <source>
        <dbReference type="ARBA" id="ARBA00022475"/>
    </source>
</evidence>
<evidence type="ECO:0000256" key="7">
    <source>
        <dbReference type="ARBA" id="ARBA00022989"/>
    </source>
</evidence>
<feature type="transmembrane region" description="Helical" evidence="9">
    <location>
        <begin position="177"/>
        <end position="196"/>
    </location>
</feature>
<evidence type="ECO:0000256" key="6">
    <source>
        <dbReference type="ARBA" id="ARBA00022692"/>
    </source>
</evidence>